<keyword evidence="4" id="KW-1185">Reference proteome</keyword>
<dbReference type="InterPro" id="IPR050879">
    <property type="entry name" value="Acyltransferase_3"/>
</dbReference>
<reference evidence="3 4" key="1">
    <citation type="submission" date="2023-10" db="EMBL/GenBank/DDBJ databases">
        <title>Wastewater isolates of ESBL- and carbapenemase-producing Gram-negative bacteria from New Zealand.</title>
        <authorList>
            <person name="Straub C."/>
            <person name="Weaver L."/>
            <person name="Cornelius A."/>
            <person name="Mcgill E."/>
            <person name="Dyet K."/>
            <person name="White L."/>
            <person name="Pattis I."/>
        </authorList>
    </citation>
    <scope>NUCLEOTIDE SEQUENCE [LARGE SCALE GENOMIC DNA]</scope>
    <source>
        <strain evidence="3 4">ESBL09</strain>
    </source>
</reference>
<feature type="transmembrane region" description="Helical" evidence="1">
    <location>
        <begin position="138"/>
        <end position="160"/>
    </location>
</feature>
<evidence type="ECO:0000256" key="1">
    <source>
        <dbReference type="SAM" id="Phobius"/>
    </source>
</evidence>
<accession>A0AB35X2Y3</accession>
<feature type="domain" description="Acyltransferase 3" evidence="2">
    <location>
        <begin position="3"/>
        <end position="244"/>
    </location>
</feature>
<dbReference type="AlphaFoldDB" id="A0AB35X2Y3"/>
<feature type="transmembrane region" description="Helical" evidence="1">
    <location>
        <begin position="38"/>
        <end position="58"/>
    </location>
</feature>
<feature type="transmembrane region" description="Helical" evidence="1">
    <location>
        <begin position="7"/>
        <end position="26"/>
    </location>
</feature>
<dbReference type="EMBL" id="JAZKKV010000001">
    <property type="protein sequence ID" value="MEE9653896.1"/>
    <property type="molecule type" value="Genomic_DNA"/>
</dbReference>
<keyword evidence="3" id="KW-0012">Acyltransferase</keyword>
<keyword evidence="1" id="KW-1133">Transmembrane helix</keyword>
<keyword evidence="3" id="KW-0808">Transferase</keyword>
<protein>
    <submittedName>
        <fullName evidence="3">Acyltransferase family protein</fullName>
    </submittedName>
</protein>
<gene>
    <name evidence="3" type="ORF">V4836_06950</name>
</gene>
<dbReference type="GO" id="GO:0016747">
    <property type="term" value="F:acyltransferase activity, transferring groups other than amino-acyl groups"/>
    <property type="evidence" value="ECO:0007669"/>
    <property type="project" value="InterPro"/>
</dbReference>
<sequence length="266" mass="30545">MNKEIQVLRAIAILMVLFVHTGSVFPEKYFWIYTKLDGVFHTNIGVELFFVIAGYFLACSLDKYKDKSNTALTDLISFGAKKVKRLYKPVYFWAAVPFIMSVLTGNADIWLNPSLALQKMIATFSWVRNIEESGRESIFGYFWAVSLEFQAFIVYAAAYFFIGKKNAVKVSALICMLMLFWRPGGAHFWWFRFDPILYGVILQYVVKNYGDLNEISKKLNASKNVKIFVSAMLTLCLAATFNYSKQFVFAVPPGRTHECLVFERYG</sequence>
<name>A0AB35X2Y3_9ENTR</name>
<evidence type="ECO:0000313" key="4">
    <source>
        <dbReference type="Proteomes" id="UP001331691"/>
    </source>
</evidence>
<organism evidence="3 4">
    <name type="scientific">Kluyvera ascorbata</name>
    <dbReference type="NCBI Taxonomy" id="51288"/>
    <lineage>
        <taxon>Bacteria</taxon>
        <taxon>Pseudomonadati</taxon>
        <taxon>Pseudomonadota</taxon>
        <taxon>Gammaproteobacteria</taxon>
        <taxon>Enterobacterales</taxon>
        <taxon>Enterobacteriaceae</taxon>
        <taxon>Kluyvera</taxon>
    </lineage>
</organism>
<proteinExistence type="predicted"/>
<dbReference type="Pfam" id="PF01757">
    <property type="entry name" value="Acyl_transf_3"/>
    <property type="match status" value="1"/>
</dbReference>
<evidence type="ECO:0000259" key="2">
    <source>
        <dbReference type="Pfam" id="PF01757"/>
    </source>
</evidence>
<dbReference type="InterPro" id="IPR002656">
    <property type="entry name" value="Acyl_transf_3_dom"/>
</dbReference>
<dbReference type="GO" id="GO:0016020">
    <property type="term" value="C:membrane"/>
    <property type="evidence" value="ECO:0007669"/>
    <property type="project" value="TreeGrafter"/>
</dbReference>
<evidence type="ECO:0000313" key="3">
    <source>
        <dbReference type="EMBL" id="MEE9653896.1"/>
    </source>
</evidence>
<dbReference type="GO" id="GO:0000271">
    <property type="term" value="P:polysaccharide biosynthetic process"/>
    <property type="evidence" value="ECO:0007669"/>
    <property type="project" value="TreeGrafter"/>
</dbReference>
<feature type="transmembrane region" description="Helical" evidence="1">
    <location>
        <begin position="90"/>
        <end position="111"/>
    </location>
</feature>
<dbReference type="PANTHER" id="PTHR23028:SF53">
    <property type="entry name" value="ACYL_TRANSF_3 DOMAIN-CONTAINING PROTEIN"/>
    <property type="match status" value="1"/>
</dbReference>
<dbReference type="PANTHER" id="PTHR23028">
    <property type="entry name" value="ACETYLTRANSFERASE"/>
    <property type="match status" value="1"/>
</dbReference>
<keyword evidence="1" id="KW-0472">Membrane</keyword>
<feature type="transmembrane region" description="Helical" evidence="1">
    <location>
        <begin position="167"/>
        <end position="183"/>
    </location>
</feature>
<dbReference type="Proteomes" id="UP001331691">
    <property type="component" value="Unassembled WGS sequence"/>
</dbReference>
<dbReference type="RefSeq" id="WP_331387975.1">
    <property type="nucleotide sequence ID" value="NZ_JAZKKV010000001.1"/>
</dbReference>
<keyword evidence="1" id="KW-0812">Transmembrane</keyword>
<comment type="caution">
    <text evidence="3">The sequence shown here is derived from an EMBL/GenBank/DDBJ whole genome shotgun (WGS) entry which is preliminary data.</text>
</comment>